<name>L1MJL2_9CORY</name>
<evidence type="ECO:0000313" key="1">
    <source>
        <dbReference type="EMBL" id="EKX91225.1"/>
    </source>
</evidence>
<dbReference type="STRING" id="1035195.HMPREF9997_00828"/>
<dbReference type="HOGENOM" id="CLU_1198154_0_0_11"/>
<accession>L1MJL2</accession>
<protein>
    <submittedName>
        <fullName evidence="1">Uncharacterized protein</fullName>
    </submittedName>
</protein>
<dbReference type="eggNOG" id="ENOG5031MXD">
    <property type="taxonomic scope" value="Bacteria"/>
</dbReference>
<dbReference type="Proteomes" id="UP000010445">
    <property type="component" value="Unassembled WGS sequence"/>
</dbReference>
<dbReference type="PATRIC" id="fig|1035195.3.peg.742"/>
<comment type="caution">
    <text evidence="1">The sequence shown here is derived from an EMBL/GenBank/DDBJ whole genome shotgun (WGS) entry which is preliminary data.</text>
</comment>
<gene>
    <name evidence="1" type="ORF">HMPREF9997_00828</name>
</gene>
<dbReference type="AlphaFoldDB" id="L1MJL2"/>
<keyword evidence="2" id="KW-1185">Reference proteome</keyword>
<evidence type="ECO:0000313" key="2">
    <source>
        <dbReference type="Proteomes" id="UP000010445"/>
    </source>
</evidence>
<reference evidence="1 2" key="1">
    <citation type="submission" date="2012-05" db="EMBL/GenBank/DDBJ databases">
        <authorList>
            <person name="Weinstock G."/>
            <person name="Sodergren E."/>
            <person name="Lobos E.A."/>
            <person name="Fulton L."/>
            <person name="Fulton R."/>
            <person name="Courtney L."/>
            <person name="Fronick C."/>
            <person name="O'Laughlin M."/>
            <person name="Godfrey J."/>
            <person name="Wilson R.M."/>
            <person name="Miner T."/>
            <person name="Farmer C."/>
            <person name="Delehaunty K."/>
            <person name="Cordes M."/>
            <person name="Minx P."/>
            <person name="Tomlinson C."/>
            <person name="Chen J."/>
            <person name="Wollam A."/>
            <person name="Pepin K.H."/>
            <person name="Bhonagiri V."/>
            <person name="Zhang X."/>
            <person name="Suruliraj S."/>
            <person name="Warren W."/>
            <person name="Mitreva M."/>
            <person name="Mardis E.R."/>
            <person name="Wilson R.K."/>
        </authorList>
    </citation>
    <scope>NUCLEOTIDE SEQUENCE [LARGE SCALE GENOMIC DNA]</scope>
    <source>
        <strain evidence="1 2">F0235</strain>
    </source>
</reference>
<dbReference type="EMBL" id="AMEM01000013">
    <property type="protein sequence ID" value="EKX91225.1"/>
    <property type="molecule type" value="Genomic_DNA"/>
</dbReference>
<organism evidence="1 2">
    <name type="scientific">Corynebacterium durum F0235</name>
    <dbReference type="NCBI Taxonomy" id="1035195"/>
    <lineage>
        <taxon>Bacteria</taxon>
        <taxon>Bacillati</taxon>
        <taxon>Actinomycetota</taxon>
        <taxon>Actinomycetes</taxon>
        <taxon>Mycobacteriales</taxon>
        <taxon>Corynebacteriaceae</taxon>
        <taxon>Corynebacterium</taxon>
    </lineage>
</organism>
<sequence>MVMIDLATGEDNADVRQQQLSLHPHAFRLNFLWTAQLPTSWAFLDIHPASWQRQAERIIDQFYSGQGLKSAQGNKVLLSFVLSGTLDDGEMSACTLLVQRQSFSPHSASMTIIDAAFSGREGFEHRTIDNNAVYALFFGRSQIGPLTDRRTIWNYQAALLVLWVAMVSGVAPGEGLAPTIRDMVIRLTNSMNTFPELTGRVLDPELALESEQLGDLNAADDDIVLTVAAAE</sequence>
<proteinExistence type="predicted"/>